<proteinExistence type="inferred from homology"/>
<dbReference type="PANTHER" id="PTHR10997">
    <property type="entry name" value="IMPORTIN-7, 8, 11"/>
    <property type="match status" value="1"/>
</dbReference>
<keyword evidence="8" id="KW-1185">Reference proteome</keyword>
<evidence type="ECO:0000259" key="6">
    <source>
        <dbReference type="PROSITE" id="PS50166"/>
    </source>
</evidence>
<dbReference type="Proteomes" id="UP000324705">
    <property type="component" value="Chromosome 2B"/>
</dbReference>
<name>A0A9R1RMJ5_TRITD</name>
<dbReference type="Pfam" id="PF25758">
    <property type="entry name" value="TPR_IPO11"/>
    <property type="match status" value="1"/>
</dbReference>
<sequence length="889" mass="101925">MDLSNLTLVLRAALSHAPEERKAAEASLEQLQYTQQHLVRLLQIIVDGSCDMAVRQVASIHFKNFVSKAWSPIDPDETRKIPEGDKSMVRENILGFVTQLPPLLRAQLGESIKTLILADYPEQWPSLLHWVTHNMESQDQIFGALYVLRILSRKYEFKSEEERIPLYQIVEECFPRLLNIFSTLVQIANPPIEVADLIKLICKIFWSSIYLEIPKQLFEPNIFNAWIVLFLNLLERPVPLEGQPSDPDARKAWGWWKVKKWITHILNRLYSRFADMKVHKPESKAFAQMFQKDGALLAIGTLCDRLKQTDPYKAELERMLVQHVFPEFSSHVGHLRAKAAWVAGQYAHITFSDQDNFRKAMHCVISGLRDPELPVRVDSVFALRSFVEACKDLDEIRPILPQLLDEFFKLMGEVENEDLVFTLETIVDRFGEEMAPYALGLCQSLAAAFWRCMASSEADDEIEDSGALAAVGCLRALSTILESISSLPHLFIQIEPTLLPILRRMLTSDGQDVYEEVLEIVSYLTFYSPTISLDMWSLWPLMMEALNDWAIDFFENILVPLDNYISRGTEHFVSCKDPDYQQSLWKGLSSVMTDQNMEDSDIVPAPKLIEVFFQNCKGQVDHWVEPYLRLTIDRLRRAEKPYLKSLLVQVIANVFYYNPSFTLAMLHKLGVATEIFNLWFVMLQQVKKSGKRVNFKREHDKKVCCLGLTSLIGLPANHIPAEALERIFKATLELLVAYKEQVAESKRQNDAADDDVDEFDADEEENEEDEDDGEMGVDDEDQDEVNSLNIQKLVQARGFQLHDEDDDDDDSDDDFSDDEELQTPIDEVDPFIFFVGTIQAVQASDPARFQSLMQTLDFHYQALANGVAQHAEERKVEIEKEKLEKANAQ</sequence>
<dbReference type="InterPro" id="IPR016024">
    <property type="entry name" value="ARM-type_fold"/>
</dbReference>
<comment type="subcellular location">
    <subcellularLocation>
        <location evidence="1">Nucleus</location>
    </subcellularLocation>
</comment>
<dbReference type="Gramene" id="TRITD2Bv1G135550.15">
    <property type="protein sequence ID" value="TRITD2Bv1G135550.15"/>
    <property type="gene ID" value="TRITD2Bv1G135550"/>
</dbReference>
<evidence type="ECO:0000256" key="1">
    <source>
        <dbReference type="ARBA" id="ARBA00004123"/>
    </source>
</evidence>
<accession>A0A9R1RMJ5</accession>
<protein>
    <recommendedName>
        <fullName evidence="6">Importin N-terminal domain-containing protein</fullName>
    </recommendedName>
</protein>
<dbReference type="GO" id="GO:0005829">
    <property type="term" value="C:cytosol"/>
    <property type="evidence" value="ECO:0007669"/>
    <property type="project" value="TreeGrafter"/>
</dbReference>
<organism evidence="7 8">
    <name type="scientific">Triticum turgidum subsp. durum</name>
    <name type="common">Durum wheat</name>
    <name type="synonym">Triticum durum</name>
    <dbReference type="NCBI Taxonomy" id="4567"/>
    <lineage>
        <taxon>Eukaryota</taxon>
        <taxon>Viridiplantae</taxon>
        <taxon>Streptophyta</taxon>
        <taxon>Embryophyta</taxon>
        <taxon>Tracheophyta</taxon>
        <taxon>Spermatophyta</taxon>
        <taxon>Magnoliopsida</taxon>
        <taxon>Liliopsida</taxon>
        <taxon>Poales</taxon>
        <taxon>Poaceae</taxon>
        <taxon>BOP clade</taxon>
        <taxon>Pooideae</taxon>
        <taxon>Triticodae</taxon>
        <taxon>Triticeae</taxon>
        <taxon>Triticinae</taxon>
        <taxon>Triticum</taxon>
    </lineage>
</organism>
<evidence type="ECO:0000313" key="8">
    <source>
        <dbReference type="Proteomes" id="UP000324705"/>
    </source>
</evidence>
<reference evidence="7 8" key="1">
    <citation type="submission" date="2017-09" db="EMBL/GenBank/DDBJ databases">
        <authorList>
            <consortium name="International Durum Wheat Genome Sequencing Consortium (IDWGSC)"/>
            <person name="Milanesi L."/>
        </authorList>
    </citation>
    <scope>NUCLEOTIDE SEQUENCE [LARGE SCALE GENOMIC DNA]</scope>
    <source>
        <strain evidence="8">cv. Svevo</strain>
    </source>
</reference>
<evidence type="ECO:0000256" key="3">
    <source>
        <dbReference type="ARBA" id="ARBA00022448"/>
    </source>
</evidence>
<dbReference type="AlphaFoldDB" id="A0A9R1RMJ5"/>
<feature type="region of interest" description="Disordered" evidence="5">
    <location>
        <begin position="798"/>
        <end position="823"/>
    </location>
</feature>
<keyword evidence="4" id="KW-0539">Nucleus</keyword>
<dbReference type="GO" id="GO:0006606">
    <property type="term" value="P:protein import into nucleus"/>
    <property type="evidence" value="ECO:0007669"/>
    <property type="project" value="TreeGrafter"/>
</dbReference>
<evidence type="ECO:0000313" key="7">
    <source>
        <dbReference type="EMBL" id="VAH46966.1"/>
    </source>
</evidence>
<dbReference type="EMBL" id="LT934114">
    <property type="protein sequence ID" value="VAH46966.1"/>
    <property type="molecule type" value="Genomic_DNA"/>
</dbReference>
<dbReference type="InterPro" id="IPR011989">
    <property type="entry name" value="ARM-like"/>
</dbReference>
<feature type="domain" description="Importin N-terminal" evidence="6">
    <location>
        <begin position="24"/>
        <end position="99"/>
    </location>
</feature>
<dbReference type="GO" id="GO:0005635">
    <property type="term" value="C:nuclear envelope"/>
    <property type="evidence" value="ECO:0007669"/>
    <property type="project" value="TreeGrafter"/>
</dbReference>
<dbReference type="PROSITE" id="PS50166">
    <property type="entry name" value="IMPORTIN_B_NT"/>
    <property type="match status" value="1"/>
</dbReference>
<feature type="compositionally biased region" description="Acidic residues" evidence="5">
    <location>
        <begin position="751"/>
        <end position="783"/>
    </location>
</feature>
<dbReference type="PANTHER" id="PTHR10997:SF61">
    <property type="entry name" value="OS04G0337201 PROTEIN"/>
    <property type="match status" value="1"/>
</dbReference>
<feature type="compositionally biased region" description="Acidic residues" evidence="5">
    <location>
        <begin position="803"/>
        <end position="823"/>
    </location>
</feature>
<dbReference type="Gene3D" id="1.25.10.10">
    <property type="entry name" value="Leucine-rich Repeat Variant"/>
    <property type="match status" value="2"/>
</dbReference>
<comment type="similarity">
    <text evidence="2">Belongs to the importin beta family.</text>
</comment>
<dbReference type="SMART" id="SM00913">
    <property type="entry name" value="IBN_N"/>
    <property type="match status" value="1"/>
</dbReference>
<dbReference type="InterPro" id="IPR058669">
    <property type="entry name" value="TPR_IPO7/11-like"/>
</dbReference>
<gene>
    <name evidence="7" type="ORF">TRITD_2Bv1G135550</name>
</gene>
<dbReference type="SUPFAM" id="SSF48371">
    <property type="entry name" value="ARM repeat"/>
    <property type="match status" value="1"/>
</dbReference>
<evidence type="ECO:0000256" key="4">
    <source>
        <dbReference type="ARBA" id="ARBA00023242"/>
    </source>
</evidence>
<keyword evidence="3" id="KW-0813">Transport</keyword>
<dbReference type="InterPro" id="IPR001494">
    <property type="entry name" value="Importin-beta_N"/>
</dbReference>
<evidence type="ECO:0000256" key="2">
    <source>
        <dbReference type="ARBA" id="ARBA00007991"/>
    </source>
</evidence>
<feature type="region of interest" description="Disordered" evidence="5">
    <location>
        <begin position="746"/>
        <end position="783"/>
    </location>
</feature>
<dbReference type="Pfam" id="PF03810">
    <property type="entry name" value="IBN_N"/>
    <property type="match status" value="1"/>
</dbReference>
<dbReference type="GO" id="GO:0031267">
    <property type="term" value="F:small GTPase binding"/>
    <property type="evidence" value="ECO:0007669"/>
    <property type="project" value="InterPro"/>
</dbReference>
<evidence type="ECO:0000256" key="5">
    <source>
        <dbReference type="SAM" id="MobiDB-lite"/>
    </source>
</evidence>